<dbReference type="Pfam" id="PF01364">
    <property type="entry name" value="Peptidase_C25"/>
    <property type="match status" value="1"/>
</dbReference>
<dbReference type="InterPro" id="IPR029031">
    <property type="entry name" value="Gingipain_N_sf"/>
</dbReference>
<comment type="caution">
    <text evidence="3">The sequence shown here is derived from an EMBL/GenBank/DDBJ whole genome shotgun (WGS) entry which is preliminary data.</text>
</comment>
<dbReference type="InterPro" id="IPR001769">
    <property type="entry name" value="Gingipain"/>
</dbReference>
<protein>
    <submittedName>
        <fullName evidence="3">Type IX secretion system sortase PorU</fullName>
    </submittedName>
</protein>
<name>A0ABU7W8E3_9FLAO</name>
<dbReference type="RefSeq" id="WP_331810857.1">
    <property type="nucleotide sequence ID" value="NZ_JAZHOU010000006.1"/>
</dbReference>
<dbReference type="Proteomes" id="UP001356704">
    <property type="component" value="Unassembled WGS sequence"/>
</dbReference>
<evidence type="ECO:0000259" key="2">
    <source>
        <dbReference type="Pfam" id="PF01364"/>
    </source>
</evidence>
<dbReference type="SUPFAM" id="SSF52129">
    <property type="entry name" value="Caspase-like"/>
    <property type="match status" value="1"/>
</dbReference>
<evidence type="ECO:0000313" key="3">
    <source>
        <dbReference type="EMBL" id="MEF3080133.1"/>
    </source>
</evidence>
<evidence type="ECO:0000256" key="1">
    <source>
        <dbReference type="ARBA" id="ARBA00022729"/>
    </source>
</evidence>
<dbReference type="EMBL" id="JAZHOU010000006">
    <property type="protein sequence ID" value="MEF3080133.1"/>
    <property type="molecule type" value="Genomic_DNA"/>
</dbReference>
<feature type="domain" description="Gingipain" evidence="2">
    <location>
        <begin position="539"/>
        <end position="910"/>
    </location>
</feature>
<keyword evidence="4" id="KW-1185">Reference proteome</keyword>
<keyword evidence="1" id="KW-0732">Signal</keyword>
<dbReference type="CDD" id="cd02258">
    <property type="entry name" value="Peptidase_C25_N"/>
    <property type="match status" value="1"/>
</dbReference>
<dbReference type="Gene3D" id="3.40.50.10390">
    <property type="entry name" value="Gingipain r, domain 1"/>
    <property type="match status" value="1"/>
</dbReference>
<accession>A0ABU7W8E3</accession>
<gene>
    <name evidence="3" type="primary">porU</name>
    <name evidence="3" type="ORF">V1468_14055</name>
</gene>
<sequence>MKNCSVFVLIMFGLFAFGQQKQFNIEWNGDKVLETEYGKITIPGFDEKHFSYDDKNGLMFFSQWDADRGFVDENSVTLSNVVYETITQNSLKNLSANLVPNSVKFNFYNTNARDKRGYYFQISPIVKDRGVYKKIKSFTINYNTTANRSQVVAKSDITNSVLSSGEWYRFYIEESGVFRLSKGFLNSLGINTNSVDPRNIKIYGNGGRMLPLLNSANYPFDLVENAVKFVGEDDGSFDNNDYILFYGEGPKTYSQESQTNLNLYTDKTYYYVNISSGNGKRIQQMPSIDAAADIQINTFQDYQFYEVDEHNLAKLGRRWFGDAFGVENQRVYDFQFPNLVTSEPVRFDIAVGSVSETDGTTMGITINGNLISSLGLGVITPGSVLGTANAYGGDLNMSSDAIRVTLDYNNNGNPSANAYLDYINIEATRNLAYVGDQLVFKNNDVVTTPGIVQYNLSNASGVHEIWDITDRFNVSNTLNPEGLSNLSFKAVSGEERTYIAFSTSNALQPKKESRSSVANQNLKGTIFLNNQGAFEDVDYIILTPAELMSQAERLAQINRNQYNLNVKVVDLQTIYNEFSSGSQDIAALRNFIKYVYDNASVPSNRLKYVCLFGEGSYDYKDRVNNNTNLVPSWYSTSSFNLTSSFVSDDFYAMLDNDEGSMSNSDRMDIAVGRILAEDLQRAKEMVDKIEAYYQPEAYGNWRNNVLLISDDVDAQWERILQETTDGIGEEIKAENPFMNVIKIHADAFEQESSAAGNRYPKVNKAIKDVIEVGALVVNYFGHGGEDGLAKERIFDKFDAQEVNNICKFNLFVTITCEYTKFDDPNRDTAGEFTFWNKNGGAIGLVTSTRQIFVTVGVSYNEVFNDYLFAFNNNEYPSVAEVLRRTKIDNSIAGITQKRLIFLIGDPAMKLAFPKPDIKLTKVNDVDITQPIDTLKALSYTKMAGEVVDINGNLLSNYNGTLTATIFDKQIDRQTLANDGVTDNNGPIILDFITLGEVIFKGQATVENGQFEFDFVVPRDIGIPVGNGKVSFYAQTDNGLSDQTGANFDIKVGGINEDAPEDNIGPVINLYMNDENFVSGGVTNESPSLLAKLQDDNGINTASGIGHDITAIIDGDETNPIVLNDYYQADVDDYTNGTVTYPFRDLEPGLHTLTLKAWDVYNNSSSTEIQFTVFDKDEELVVKNVLNYPNPFVNYTEFWFNHNSSEPLDVSVQIFTVSGKLVRTINGQTSADECCGSGSSSLSRSIVWDGRDDFGDKIGKGVYVYKLKVKSSRLNKQVEKIQKLVIL</sequence>
<dbReference type="NCBIfam" id="NF033707">
    <property type="entry name" value="T9SS_sortase"/>
    <property type="match status" value="1"/>
</dbReference>
<proteinExistence type="predicted"/>
<evidence type="ECO:0000313" key="4">
    <source>
        <dbReference type="Proteomes" id="UP001356704"/>
    </source>
</evidence>
<reference evidence="3 4" key="1">
    <citation type="submission" date="2024-02" db="EMBL/GenBank/DDBJ databases">
        <title>Winogradskyella poriferorum JCM 12885.</title>
        <authorList>
            <person name="Zhang D.-F."/>
            <person name="Fu Z.-Y."/>
        </authorList>
    </citation>
    <scope>NUCLEOTIDE SEQUENCE [LARGE SCALE GENOMIC DNA]</scope>
    <source>
        <strain evidence="3 4">JCM 12885</strain>
    </source>
</reference>
<dbReference type="Gene3D" id="3.40.50.1460">
    <property type="match status" value="1"/>
</dbReference>
<organism evidence="3 4">
    <name type="scientific">Winogradskyella poriferorum</name>
    <dbReference type="NCBI Taxonomy" id="307627"/>
    <lineage>
        <taxon>Bacteria</taxon>
        <taxon>Pseudomonadati</taxon>
        <taxon>Bacteroidota</taxon>
        <taxon>Flavobacteriia</taxon>
        <taxon>Flavobacteriales</taxon>
        <taxon>Flavobacteriaceae</taxon>
        <taxon>Winogradskyella</taxon>
    </lineage>
</organism>
<dbReference type="InterPro" id="IPR029030">
    <property type="entry name" value="Caspase-like_dom_sf"/>
</dbReference>
<dbReference type="Gene3D" id="2.60.40.4070">
    <property type="match status" value="1"/>
</dbReference>